<name>A0A7S0V512_9CHLO</name>
<gene>
    <name evidence="3" type="ORF">PPAR00522_LOCUS13015</name>
</gene>
<reference evidence="3" key="1">
    <citation type="submission" date="2021-01" db="EMBL/GenBank/DDBJ databases">
        <authorList>
            <person name="Corre E."/>
            <person name="Pelletier E."/>
            <person name="Niang G."/>
            <person name="Scheremetjew M."/>
            <person name="Finn R."/>
            <person name="Kale V."/>
            <person name="Holt S."/>
            <person name="Cochrane G."/>
            <person name="Meng A."/>
            <person name="Brown T."/>
            <person name="Cohen L."/>
        </authorList>
    </citation>
    <scope>NUCLEOTIDE SEQUENCE</scope>
    <source>
        <strain evidence="3">SAG 63-3</strain>
    </source>
</reference>
<feature type="compositionally biased region" description="Basic and acidic residues" evidence="1">
    <location>
        <begin position="16"/>
        <end position="26"/>
    </location>
</feature>
<evidence type="ECO:0000256" key="1">
    <source>
        <dbReference type="SAM" id="MobiDB-lite"/>
    </source>
</evidence>
<proteinExistence type="predicted"/>
<feature type="region of interest" description="Disordered" evidence="1">
    <location>
        <begin position="110"/>
        <end position="264"/>
    </location>
</feature>
<feature type="compositionally biased region" description="Low complexity" evidence="1">
    <location>
        <begin position="233"/>
        <end position="264"/>
    </location>
</feature>
<feature type="region of interest" description="Disordered" evidence="1">
    <location>
        <begin position="16"/>
        <end position="47"/>
    </location>
</feature>
<accession>A0A7S0V512</accession>
<feature type="compositionally biased region" description="Polar residues" evidence="1">
    <location>
        <begin position="111"/>
        <end position="129"/>
    </location>
</feature>
<organism evidence="3">
    <name type="scientific">Polytomella parva</name>
    <dbReference type="NCBI Taxonomy" id="51329"/>
    <lineage>
        <taxon>Eukaryota</taxon>
        <taxon>Viridiplantae</taxon>
        <taxon>Chlorophyta</taxon>
        <taxon>core chlorophytes</taxon>
        <taxon>Chlorophyceae</taxon>
        <taxon>CS clade</taxon>
        <taxon>Chlamydomonadales</taxon>
        <taxon>Chlamydomonadaceae</taxon>
        <taxon>Polytomella</taxon>
    </lineage>
</organism>
<sequence length="264" mass="27458">MASELSRLIEDELKNRGYGVGDDKDKKSKSKKSLGKEQPPNDEESQLLVGGSMSIENKVTTPTTAKLFTAKKVFIISGSIFLILAAALIFTIKIHGSGAVLNSLSPPGASNLKSSATNSTKTPGSSTVNPDGKTEVEEDEESIDKDHPLRGTVEYEDGENSTVGEAIPPNASVVNTPNASPPPKVVSATLSPSPPVDPASIVDDDNTGTASDYTGEDDENQIDNDTNTDEDSNNNVSANDSKSANNASPSLASSPVVSPNTGGR</sequence>
<protein>
    <submittedName>
        <fullName evidence="3">Uncharacterized protein</fullName>
    </submittedName>
</protein>
<keyword evidence="2" id="KW-0812">Transmembrane</keyword>
<evidence type="ECO:0000313" key="3">
    <source>
        <dbReference type="EMBL" id="CAD8777345.1"/>
    </source>
</evidence>
<feature type="compositionally biased region" description="Acidic residues" evidence="1">
    <location>
        <begin position="214"/>
        <end position="232"/>
    </location>
</feature>
<keyword evidence="2" id="KW-0472">Membrane</keyword>
<dbReference type="EMBL" id="HBFM01019949">
    <property type="protein sequence ID" value="CAD8777345.1"/>
    <property type="molecule type" value="Transcribed_RNA"/>
</dbReference>
<evidence type="ECO:0000256" key="2">
    <source>
        <dbReference type="SAM" id="Phobius"/>
    </source>
</evidence>
<feature type="transmembrane region" description="Helical" evidence="2">
    <location>
        <begin position="73"/>
        <end position="92"/>
    </location>
</feature>
<dbReference type="AlphaFoldDB" id="A0A7S0V512"/>
<keyword evidence="2" id="KW-1133">Transmembrane helix</keyword>